<dbReference type="Proteomes" id="UP000182258">
    <property type="component" value="Unassembled WGS sequence"/>
</dbReference>
<evidence type="ECO:0000313" key="5">
    <source>
        <dbReference type="Proteomes" id="UP000033519"/>
    </source>
</evidence>
<dbReference type="EMBL" id="LAPV01000043">
    <property type="protein sequence ID" value="KKC34226.1"/>
    <property type="molecule type" value="Genomic_DNA"/>
</dbReference>
<keyword evidence="5" id="KW-1185">Reference proteome</keyword>
<evidence type="ECO:0000256" key="1">
    <source>
        <dbReference type="ARBA" id="ARBA00007689"/>
    </source>
</evidence>
<evidence type="ECO:0000259" key="2">
    <source>
        <dbReference type="Pfam" id="PF03795"/>
    </source>
</evidence>
<accession>A0A0F5Q0S0</accession>
<dbReference type="Gene3D" id="3.30.70.1060">
    <property type="entry name" value="Dimeric alpha+beta barrel"/>
    <property type="match status" value="1"/>
</dbReference>
<dbReference type="Proteomes" id="UP000033519">
    <property type="component" value="Unassembled WGS sequence"/>
</dbReference>
<sequence>MLAVRIAFSDPARQAERQQYFQTHRQYLRGSGLRILLSGPLAPVGDSPTGALLLVEVNRLQDLVDFSAGDPFVQSGVYGAVHIYAWNMSLSSLAEIPAP</sequence>
<dbReference type="RefSeq" id="WP_046169764.1">
    <property type="nucleotide sequence ID" value="NZ_FOMB01000035.1"/>
</dbReference>
<dbReference type="Pfam" id="PF03795">
    <property type="entry name" value="YCII"/>
    <property type="match status" value="1"/>
</dbReference>
<dbReference type="SUPFAM" id="SSF54909">
    <property type="entry name" value="Dimeric alpha+beta barrel"/>
    <property type="match status" value="1"/>
</dbReference>
<evidence type="ECO:0000313" key="3">
    <source>
        <dbReference type="EMBL" id="KKC34226.1"/>
    </source>
</evidence>
<evidence type="ECO:0000313" key="6">
    <source>
        <dbReference type="Proteomes" id="UP000182258"/>
    </source>
</evidence>
<dbReference type="STRING" id="728005.SAMN04488059_1357"/>
<dbReference type="EMBL" id="FOMB01000035">
    <property type="protein sequence ID" value="SFD27071.1"/>
    <property type="molecule type" value="Genomic_DNA"/>
</dbReference>
<comment type="similarity">
    <text evidence="1">Belongs to the YciI family.</text>
</comment>
<organism evidence="4 6">
    <name type="scientific">Devosia psychrophila</name>
    <dbReference type="NCBI Taxonomy" id="728005"/>
    <lineage>
        <taxon>Bacteria</taxon>
        <taxon>Pseudomonadati</taxon>
        <taxon>Pseudomonadota</taxon>
        <taxon>Alphaproteobacteria</taxon>
        <taxon>Hyphomicrobiales</taxon>
        <taxon>Devosiaceae</taxon>
        <taxon>Devosia</taxon>
    </lineage>
</organism>
<dbReference type="AlphaFoldDB" id="A0A0F5Q0S0"/>
<reference evidence="4 6" key="2">
    <citation type="submission" date="2016-10" db="EMBL/GenBank/DDBJ databases">
        <authorList>
            <person name="de Groot N.N."/>
        </authorList>
    </citation>
    <scope>NUCLEOTIDE SEQUENCE [LARGE SCALE GENOMIC DNA]</scope>
    <source>
        <strain evidence="4 6">CGMCC 1.10210</strain>
    </source>
</reference>
<proteinExistence type="inferred from homology"/>
<dbReference type="InterPro" id="IPR011008">
    <property type="entry name" value="Dimeric_a/b-barrel"/>
</dbReference>
<dbReference type="OrthoDB" id="8392718at2"/>
<dbReference type="PATRIC" id="fig|728005.3.peg.3230"/>
<gene>
    <name evidence="4" type="ORF">SAMN04488059_1357</name>
    <name evidence="3" type="ORF">WH91_04205</name>
</gene>
<protein>
    <recommendedName>
        <fullName evidence="2">YCII-related domain-containing protein</fullName>
    </recommendedName>
</protein>
<reference evidence="3 5" key="1">
    <citation type="submission" date="2015-03" db="EMBL/GenBank/DDBJ databases">
        <authorList>
            <person name="Lepp D."/>
            <person name="Hassan Y.I."/>
            <person name="Li X.-Z."/>
            <person name="Zhou T."/>
        </authorList>
    </citation>
    <scope>NUCLEOTIDE SEQUENCE [LARGE SCALE GENOMIC DNA]</scope>
    <source>
        <strain evidence="3 5">Cr7-05</strain>
    </source>
</reference>
<name>A0A0F5Q0S0_9HYPH</name>
<evidence type="ECO:0000313" key="4">
    <source>
        <dbReference type="EMBL" id="SFD27071.1"/>
    </source>
</evidence>
<feature type="domain" description="YCII-related" evidence="2">
    <location>
        <begin position="1"/>
        <end position="87"/>
    </location>
</feature>
<dbReference type="InterPro" id="IPR005545">
    <property type="entry name" value="YCII"/>
</dbReference>